<proteinExistence type="predicted"/>
<name>A0ABV5DW58_9ACTN</name>
<dbReference type="Proteomes" id="UP001585053">
    <property type="component" value="Unassembled WGS sequence"/>
</dbReference>
<sequence length="352" mass="39285">MTSHEAEKAPIRDRDHLLDKDGMVFKVIGDTHPNSHYLGYVKYYPDTRGDRKLFGRSYRQNSVVSKSFGILADRPECYVYSDTLGCVITGVPRAEVVHHYSARETLRRLLIEPGETGTHNVGKDLITIAERLDVRGELELFGVTGSFLVGCENERSDIDLVCYGEKGYLAAHTMFSTSGLIRPYTGEDRTRLYLRRAKYMEGSGFDTLLKQEERKFQGLTSGSGAHINCEPLRDDVSAPSKGLRAKEIGEITLLATITDHSEGVSTPALYEISVERVLNATVDDPHSFADRVLYLRSYLGAYTGAFRSGDVVYVTGKLVHLHDDERNAFGVELTPWSVSRSYIADLSTHATF</sequence>
<keyword evidence="2" id="KW-1185">Reference proteome</keyword>
<gene>
    <name evidence="1" type="ORF">VSQ78_13990</name>
</gene>
<reference evidence="1 2" key="1">
    <citation type="submission" date="2024-01" db="EMBL/GenBank/DDBJ databases">
        <title>Genome mining of biosynthetic gene clusters to explore secondary metabolites of Streptomyces sp.</title>
        <authorList>
            <person name="Baig A."/>
            <person name="Ajitkumar Shintre N."/>
            <person name="Kumar H."/>
            <person name="Anbarasu A."/>
            <person name="Ramaiah S."/>
        </authorList>
    </citation>
    <scope>NUCLEOTIDE SEQUENCE [LARGE SCALE GENOMIC DNA]</scope>
    <source>
        <strain evidence="1 2">A01</strain>
    </source>
</reference>
<protein>
    <recommendedName>
        <fullName evidence="3">Polymerase nucleotidyl transferase domain-containing protein</fullName>
    </recommendedName>
</protein>
<evidence type="ECO:0000313" key="2">
    <source>
        <dbReference type="Proteomes" id="UP001585053"/>
    </source>
</evidence>
<dbReference type="RefSeq" id="WP_376737397.1">
    <property type="nucleotide sequence ID" value="NZ_JAYMRS010000004.1"/>
</dbReference>
<dbReference type="EMBL" id="JAYMRS010000004">
    <property type="protein sequence ID" value="MFB8768817.1"/>
    <property type="molecule type" value="Genomic_DNA"/>
</dbReference>
<evidence type="ECO:0008006" key="3">
    <source>
        <dbReference type="Google" id="ProtNLM"/>
    </source>
</evidence>
<evidence type="ECO:0000313" key="1">
    <source>
        <dbReference type="EMBL" id="MFB8768817.1"/>
    </source>
</evidence>
<comment type="caution">
    <text evidence="1">The sequence shown here is derived from an EMBL/GenBank/DDBJ whole genome shotgun (WGS) entry which is preliminary data.</text>
</comment>
<accession>A0ABV5DW58</accession>
<organism evidence="1 2">
    <name type="scientific">Nocardiopsis alba</name>
    <dbReference type="NCBI Taxonomy" id="53437"/>
    <lineage>
        <taxon>Bacteria</taxon>
        <taxon>Bacillati</taxon>
        <taxon>Actinomycetota</taxon>
        <taxon>Actinomycetes</taxon>
        <taxon>Streptosporangiales</taxon>
        <taxon>Nocardiopsidaceae</taxon>
        <taxon>Nocardiopsis</taxon>
    </lineage>
</organism>